<dbReference type="Proteomes" id="UP000799779">
    <property type="component" value="Unassembled WGS sequence"/>
</dbReference>
<sequence length="121" mass="13284">MSARSGDFSLEPLLTSPDVSRRARSNPSPCSNKEMSCQSFPKPGDICCRPRPHALSILPLPSSPSIHHISLHPHLSIPTPTTPSIPSKSHPHKTPLLQTLTRHPHHLPSRDSRIPHSLRTG</sequence>
<accession>A0A6A5WG41</accession>
<proteinExistence type="predicted"/>
<protein>
    <submittedName>
        <fullName evidence="2">Uncharacterized protein</fullName>
    </submittedName>
</protein>
<feature type="region of interest" description="Disordered" evidence="1">
    <location>
        <begin position="68"/>
        <end position="121"/>
    </location>
</feature>
<feature type="compositionally biased region" description="Low complexity" evidence="1">
    <location>
        <begin position="68"/>
        <end position="88"/>
    </location>
</feature>
<dbReference type="EMBL" id="ML977623">
    <property type="protein sequence ID" value="KAF1996606.1"/>
    <property type="molecule type" value="Genomic_DNA"/>
</dbReference>
<dbReference type="AlphaFoldDB" id="A0A6A5WG41"/>
<reference evidence="2" key="1">
    <citation type="journal article" date="2020" name="Stud. Mycol.">
        <title>101 Dothideomycetes genomes: a test case for predicting lifestyles and emergence of pathogens.</title>
        <authorList>
            <person name="Haridas S."/>
            <person name="Albert R."/>
            <person name="Binder M."/>
            <person name="Bloem J."/>
            <person name="Labutti K."/>
            <person name="Salamov A."/>
            <person name="Andreopoulos B."/>
            <person name="Baker S."/>
            <person name="Barry K."/>
            <person name="Bills G."/>
            <person name="Bluhm B."/>
            <person name="Cannon C."/>
            <person name="Castanera R."/>
            <person name="Culley D."/>
            <person name="Daum C."/>
            <person name="Ezra D."/>
            <person name="Gonzalez J."/>
            <person name="Henrissat B."/>
            <person name="Kuo A."/>
            <person name="Liang C."/>
            <person name="Lipzen A."/>
            <person name="Lutzoni F."/>
            <person name="Magnuson J."/>
            <person name="Mondo S."/>
            <person name="Nolan M."/>
            <person name="Ohm R."/>
            <person name="Pangilinan J."/>
            <person name="Park H.-J."/>
            <person name="Ramirez L."/>
            <person name="Alfaro M."/>
            <person name="Sun H."/>
            <person name="Tritt A."/>
            <person name="Yoshinaga Y."/>
            <person name="Zwiers L.-H."/>
            <person name="Turgeon B."/>
            <person name="Goodwin S."/>
            <person name="Spatafora J."/>
            <person name="Crous P."/>
            <person name="Grigoriev I."/>
        </authorList>
    </citation>
    <scope>NUCLEOTIDE SEQUENCE</scope>
    <source>
        <strain evidence="2">CBS 123094</strain>
    </source>
</reference>
<gene>
    <name evidence="2" type="ORF">P154DRAFT_308667</name>
</gene>
<feature type="region of interest" description="Disordered" evidence="1">
    <location>
        <begin position="1"/>
        <end position="43"/>
    </location>
</feature>
<evidence type="ECO:0000313" key="2">
    <source>
        <dbReference type="EMBL" id="KAF1996606.1"/>
    </source>
</evidence>
<name>A0A6A5WG41_9PLEO</name>
<feature type="compositionally biased region" description="Polar residues" evidence="1">
    <location>
        <begin position="25"/>
        <end position="39"/>
    </location>
</feature>
<keyword evidence="3" id="KW-1185">Reference proteome</keyword>
<organism evidence="2 3">
    <name type="scientific">Amniculicola lignicola CBS 123094</name>
    <dbReference type="NCBI Taxonomy" id="1392246"/>
    <lineage>
        <taxon>Eukaryota</taxon>
        <taxon>Fungi</taxon>
        <taxon>Dikarya</taxon>
        <taxon>Ascomycota</taxon>
        <taxon>Pezizomycotina</taxon>
        <taxon>Dothideomycetes</taxon>
        <taxon>Pleosporomycetidae</taxon>
        <taxon>Pleosporales</taxon>
        <taxon>Amniculicolaceae</taxon>
        <taxon>Amniculicola</taxon>
    </lineage>
</organism>
<evidence type="ECO:0000256" key="1">
    <source>
        <dbReference type="SAM" id="MobiDB-lite"/>
    </source>
</evidence>
<evidence type="ECO:0000313" key="3">
    <source>
        <dbReference type="Proteomes" id="UP000799779"/>
    </source>
</evidence>